<gene>
    <name evidence="2" type="ORF">UFOVP178_27</name>
</gene>
<keyword evidence="1" id="KW-0472">Membrane</keyword>
<dbReference type="EMBL" id="LR798215">
    <property type="protein sequence ID" value="CAB5194711.1"/>
    <property type="molecule type" value="Genomic_DNA"/>
</dbReference>
<reference evidence="2" key="1">
    <citation type="submission" date="2020-05" db="EMBL/GenBank/DDBJ databases">
        <authorList>
            <person name="Chiriac C."/>
            <person name="Salcher M."/>
            <person name="Ghai R."/>
            <person name="Kavagutti S V."/>
        </authorList>
    </citation>
    <scope>NUCLEOTIDE SEQUENCE</scope>
</reference>
<evidence type="ECO:0000313" key="2">
    <source>
        <dbReference type="EMBL" id="CAB5194711.1"/>
    </source>
</evidence>
<name>A0A6J7WC65_9CAUD</name>
<evidence type="ECO:0000256" key="1">
    <source>
        <dbReference type="SAM" id="Phobius"/>
    </source>
</evidence>
<keyword evidence="1" id="KW-1133">Transmembrane helix</keyword>
<accession>A0A6J7WC65</accession>
<proteinExistence type="predicted"/>
<protein>
    <submittedName>
        <fullName evidence="2">Uncharacterized protein</fullName>
    </submittedName>
</protein>
<sequence>MKFKQAGLSLILILAFSILTLAGDLYLFMAGLPTISELIWSINQRSLAVAFGVGAVCGHLFTVPK</sequence>
<keyword evidence="1" id="KW-0812">Transmembrane</keyword>
<feature type="transmembrane region" description="Helical" evidence="1">
    <location>
        <begin position="46"/>
        <end position="63"/>
    </location>
</feature>
<organism evidence="2">
    <name type="scientific">uncultured Caudovirales phage</name>
    <dbReference type="NCBI Taxonomy" id="2100421"/>
    <lineage>
        <taxon>Viruses</taxon>
        <taxon>Duplodnaviria</taxon>
        <taxon>Heunggongvirae</taxon>
        <taxon>Uroviricota</taxon>
        <taxon>Caudoviricetes</taxon>
        <taxon>Peduoviridae</taxon>
        <taxon>Maltschvirus</taxon>
        <taxon>Maltschvirus maltsch</taxon>
    </lineage>
</organism>